<dbReference type="EMBL" id="JAPQKS010000005">
    <property type="protein sequence ID" value="KAJ5226013.1"/>
    <property type="molecule type" value="Genomic_DNA"/>
</dbReference>
<proteinExistence type="inferred from homology"/>
<dbReference type="PANTHER" id="PTHR46825:SF9">
    <property type="entry name" value="BETA-LACTAMASE-RELATED DOMAIN-CONTAINING PROTEIN"/>
    <property type="match status" value="1"/>
</dbReference>
<protein>
    <recommendedName>
        <fullName evidence="2">Beta-lactamase-related domain-containing protein</fullName>
    </recommendedName>
</protein>
<comment type="similarity">
    <text evidence="1">Belongs to the peptidase S12 family.</text>
</comment>
<gene>
    <name evidence="3" type="ORF">N7468_007238</name>
</gene>
<organism evidence="3 4">
    <name type="scientific">Penicillium chermesinum</name>
    <dbReference type="NCBI Taxonomy" id="63820"/>
    <lineage>
        <taxon>Eukaryota</taxon>
        <taxon>Fungi</taxon>
        <taxon>Dikarya</taxon>
        <taxon>Ascomycota</taxon>
        <taxon>Pezizomycotina</taxon>
        <taxon>Eurotiomycetes</taxon>
        <taxon>Eurotiomycetidae</taxon>
        <taxon>Eurotiales</taxon>
        <taxon>Aspergillaceae</taxon>
        <taxon>Penicillium</taxon>
    </lineage>
</organism>
<sequence length="544" mass="60694">MADYLQPRDPNLERLGACTQEIEKIREICEAPSLSFGVIHQGQVILKQSIGHRDASKSLPVDPETIYIIGSCSKMFLAAALGILVDEGKIRWQDPIQKYIPEFDPVGDPQIGQKADIIDCMRHTTGLKDAIRLILGPSGSVLIDEENHVPLLNLMSTSGAEGQRFNREWDYNNAVVGLLALVVQQVTGQRYADFWTGLISEGDDNVADACAVMSNGTVVKALETSWPGKNYPALVSATGMRSTLNDLLTWCLAVLAAERSERDSNYAGLSHNPLKQVNRVRRGYWTRPADDPEFSKASVYGMGWVGMKLPSSMLGAFGGNLHSREKDHQVHLQNIMGKDSQPDSMVMIGHTGGVKGMVTTLWTFPETQSAVVAIANARDFGDASDFTAQLLIQSLFDLKPRLDLVPWALKERELARSYFQRKMAQPWIDNRCSTDPKRDPKCYAGQYRGFNGLLAISIVGDSQANLSVVFNNCPGSKLPLLFYKKDVYSYFDPDEDTWKRQSSWPVSYQQVLLAFEVDELTSKATNLRWQWDMDLEPALFCRID</sequence>
<dbReference type="SUPFAM" id="SSF56601">
    <property type="entry name" value="beta-lactamase/transpeptidase-like"/>
    <property type="match status" value="1"/>
</dbReference>
<evidence type="ECO:0000313" key="3">
    <source>
        <dbReference type="EMBL" id="KAJ5226013.1"/>
    </source>
</evidence>
<dbReference type="InterPro" id="IPR050491">
    <property type="entry name" value="AmpC-like"/>
</dbReference>
<feature type="domain" description="Beta-lactamase-related" evidence="2">
    <location>
        <begin position="25"/>
        <end position="391"/>
    </location>
</feature>
<dbReference type="Gene3D" id="3.40.710.10">
    <property type="entry name" value="DD-peptidase/beta-lactamase superfamily"/>
    <property type="match status" value="1"/>
</dbReference>
<reference evidence="3" key="2">
    <citation type="journal article" date="2023" name="IMA Fungus">
        <title>Comparative genomic study of the Penicillium genus elucidates a diverse pangenome and 15 lateral gene transfer events.</title>
        <authorList>
            <person name="Petersen C."/>
            <person name="Sorensen T."/>
            <person name="Nielsen M.R."/>
            <person name="Sondergaard T.E."/>
            <person name="Sorensen J.L."/>
            <person name="Fitzpatrick D.A."/>
            <person name="Frisvad J.C."/>
            <person name="Nielsen K.L."/>
        </authorList>
    </citation>
    <scope>NUCLEOTIDE SEQUENCE</scope>
    <source>
        <strain evidence="3">IBT 19713</strain>
    </source>
</reference>
<reference evidence="3" key="1">
    <citation type="submission" date="2022-11" db="EMBL/GenBank/DDBJ databases">
        <authorList>
            <person name="Petersen C."/>
        </authorList>
    </citation>
    <scope>NUCLEOTIDE SEQUENCE</scope>
    <source>
        <strain evidence="3">IBT 19713</strain>
    </source>
</reference>
<evidence type="ECO:0000259" key="2">
    <source>
        <dbReference type="Pfam" id="PF00144"/>
    </source>
</evidence>
<dbReference type="GeneID" id="83203837"/>
<comment type="caution">
    <text evidence="3">The sequence shown here is derived from an EMBL/GenBank/DDBJ whole genome shotgun (WGS) entry which is preliminary data.</text>
</comment>
<dbReference type="Proteomes" id="UP001150941">
    <property type="component" value="Unassembled WGS sequence"/>
</dbReference>
<dbReference type="AlphaFoldDB" id="A0A9W9NW48"/>
<accession>A0A9W9NW48</accession>
<keyword evidence="4" id="KW-1185">Reference proteome</keyword>
<dbReference type="InterPro" id="IPR001466">
    <property type="entry name" value="Beta-lactam-related"/>
</dbReference>
<dbReference type="InterPro" id="IPR012338">
    <property type="entry name" value="Beta-lactam/transpept-like"/>
</dbReference>
<name>A0A9W9NW48_9EURO</name>
<dbReference type="Pfam" id="PF00144">
    <property type="entry name" value="Beta-lactamase"/>
    <property type="match status" value="1"/>
</dbReference>
<evidence type="ECO:0000256" key="1">
    <source>
        <dbReference type="ARBA" id="ARBA00038215"/>
    </source>
</evidence>
<dbReference type="RefSeq" id="XP_058329424.1">
    <property type="nucleotide sequence ID" value="XM_058476534.1"/>
</dbReference>
<dbReference type="OrthoDB" id="4343459at2759"/>
<evidence type="ECO:0000313" key="4">
    <source>
        <dbReference type="Proteomes" id="UP001150941"/>
    </source>
</evidence>
<dbReference type="PANTHER" id="PTHR46825">
    <property type="entry name" value="D-ALANYL-D-ALANINE-CARBOXYPEPTIDASE/ENDOPEPTIDASE AMPH"/>
    <property type="match status" value="1"/>
</dbReference>